<reference evidence="2" key="1">
    <citation type="submission" date="2016-12" db="EMBL/GenBank/DDBJ databases">
        <authorList>
            <person name="Moulin L."/>
        </authorList>
    </citation>
    <scope>NUCLEOTIDE SEQUENCE [LARGE SCALE GENOMIC DNA]</scope>
    <source>
        <strain evidence="2">STM 7183</strain>
    </source>
</reference>
<comment type="caution">
    <text evidence="2">The sequence shown here is derived from an EMBL/GenBank/DDBJ whole genome shotgun (WGS) entry which is preliminary data.</text>
</comment>
<protein>
    <submittedName>
        <fullName evidence="2">Uncharacterized protein</fullName>
    </submittedName>
</protein>
<accession>A0A1N7SU05</accession>
<evidence type="ECO:0000313" key="3">
    <source>
        <dbReference type="Proteomes" id="UP000195569"/>
    </source>
</evidence>
<organism evidence="2 3">
    <name type="scientific">Paraburkholderia piptadeniae</name>
    <dbReference type="NCBI Taxonomy" id="1701573"/>
    <lineage>
        <taxon>Bacteria</taxon>
        <taxon>Pseudomonadati</taxon>
        <taxon>Pseudomonadota</taxon>
        <taxon>Betaproteobacteria</taxon>
        <taxon>Burkholderiales</taxon>
        <taxon>Burkholderiaceae</taxon>
        <taxon>Paraburkholderia</taxon>
    </lineage>
</organism>
<dbReference type="Proteomes" id="UP000195569">
    <property type="component" value="Unassembled WGS sequence"/>
</dbReference>
<name>A0A1N7SU05_9BURK</name>
<evidence type="ECO:0000256" key="1">
    <source>
        <dbReference type="SAM" id="MobiDB-lite"/>
    </source>
</evidence>
<sequence>MHENSRPMRGKVRFLPDSDSYSSMWRVFYGSAVIKPETVEMNGERRENTSPSTKGTS</sequence>
<feature type="region of interest" description="Disordered" evidence="1">
    <location>
        <begin position="38"/>
        <end position="57"/>
    </location>
</feature>
<dbReference type="AlphaFoldDB" id="A0A1N7SU05"/>
<dbReference type="EMBL" id="CYGY02000094">
    <property type="protein sequence ID" value="SIT50798.1"/>
    <property type="molecule type" value="Genomic_DNA"/>
</dbReference>
<proteinExistence type="predicted"/>
<keyword evidence="3" id="KW-1185">Reference proteome</keyword>
<evidence type="ECO:0000313" key="2">
    <source>
        <dbReference type="EMBL" id="SIT50798.1"/>
    </source>
</evidence>
<gene>
    <name evidence="2" type="ORF">BN2476_940043</name>
</gene>